<feature type="transmembrane region" description="Helical" evidence="13">
    <location>
        <begin position="31"/>
        <end position="51"/>
    </location>
</feature>
<gene>
    <name evidence="15" type="ORF">DGYR_LOCUS7244</name>
</gene>
<dbReference type="PANTHER" id="PTHR43184:SF12">
    <property type="entry name" value="SUGAR PHOSPHATE EXCHANGER 3"/>
    <property type="match status" value="1"/>
</dbReference>
<dbReference type="Proteomes" id="UP000549394">
    <property type="component" value="Unassembled WGS sequence"/>
</dbReference>
<feature type="transmembrane region" description="Helical" evidence="13">
    <location>
        <begin position="63"/>
        <end position="88"/>
    </location>
</feature>
<reference evidence="15 16" key="1">
    <citation type="submission" date="2020-08" db="EMBL/GenBank/DDBJ databases">
        <authorList>
            <person name="Hejnol A."/>
        </authorList>
    </citation>
    <scope>NUCLEOTIDE SEQUENCE [LARGE SCALE GENOMIC DNA]</scope>
</reference>
<dbReference type="GO" id="GO:0022857">
    <property type="term" value="F:transmembrane transporter activity"/>
    <property type="evidence" value="ECO:0007669"/>
    <property type="project" value="InterPro"/>
</dbReference>
<keyword evidence="8 13" id="KW-1133">Transmembrane helix</keyword>
<dbReference type="GO" id="GO:0005741">
    <property type="term" value="C:mitochondrial outer membrane"/>
    <property type="evidence" value="ECO:0007669"/>
    <property type="project" value="UniProtKB-SubCell"/>
</dbReference>
<evidence type="ECO:0000256" key="3">
    <source>
        <dbReference type="ARBA" id="ARBA00009874"/>
    </source>
</evidence>
<evidence type="ECO:0000256" key="7">
    <source>
        <dbReference type="ARBA" id="ARBA00022927"/>
    </source>
</evidence>
<feature type="domain" description="Major facilitator superfamily (MFS) profile" evidence="14">
    <location>
        <begin position="1"/>
        <end position="426"/>
    </location>
</feature>
<dbReference type="Pfam" id="PF07690">
    <property type="entry name" value="MFS_1"/>
    <property type="match status" value="1"/>
</dbReference>
<evidence type="ECO:0000256" key="13">
    <source>
        <dbReference type="SAM" id="Phobius"/>
    </source>
</evidence>
<keyword evidence="9" id="KW-0811">Translocation</keyword>
<dbReference type="AlphaFoldDB" id="A0A7I8VWH9"/>
<feature type="transmembrane region" description="Helical" evidence="13">
    <location>
        <begin position="400"/>
        <end position="420"/>
    </location>
</feature>
<protein>
    <submittedName>
        <fullName evidence="15">DgyrCDS7618</fullName>
    </submittedName>
</protein>
<keyword evidence="7" id="KW-0653">Protein transport</keyword>
<feature type="transmembrane region" description="Helical" evidence="13">
    <location>
        <begin position="94"/>
        <end position="119"/>
    </location>
</feature>
<evidence type="ECO:0000259" key="14">
    <source>
        <dbReference type="PROSITE" id="PS50850"/>
    </source>
</evidence>
<feature type="transmembrane region" description="Helical" evidence="13">
    <location>
        <begin position="230"/>
        <end position="256"/>
    </location>
</feature>
<feature type="transmembrane region" description="Helical" evidence="13">
    <location>
        <begin position="365"/>
        <end position="388"/>
    </location>
</feature>
<dbReference type="Pfam" id="PF04281">
    <property type="entry name" value="Tom22"/>
    <property type="match status" value="1"/>
</dbReference>
<dbReference type="GO" id="GO:0006886">
    <property type="term" value="P:intracellular protein transport"/>
    <property type="evidence" value="ECO:0007669"/>
    <property type="project" value="InterPro"/>
</dbReference>
<dbReference type="InterPro" id="IPR011701">
    <property type="entry name" value="MFS"/>
</dbReference>
<keyword evidence="10" id="KW-0496">Mitochondrion</keyword>
<evidence type="ECO:0000256" key="4">
    <source>
        <dbReference type="ARBA" id="ARBA00022448"/>
    </source>
</evidence>
<comment type="caution">
    <text evidence="15">The sequence shown here is derived from an EMBL/GenBank/DDBJ whole genome shotgun (WGS) entry which is preliminary data.</text>
</comment>
<organism evidence="15 16">
    <name type="scientific">Dimorphilus gyrociliatus</name>
    <dbReference type="NCBI Taxonomy" id="2664684"/>
    <lineage>
        <taxon>Eukaryota</taxon>
        <taxon>Metazoa</taxon>
        <taxon>Spiralia</taxon>
        <taxon>Lophotrochozoa</taxon>
        <taxon>Annelida</taxon>
        <taxon>Polychaeta</taxon>
        <taxon>Polychaeta incertae sedis</taxon>
        <taxon>Dinophilidae</taxon>
        <taxon>Dimorphilus</taxon>
    </lineage>
</organism>
<keyword evidence="4" id="KW-0813">Transport</keyword>
<dbReference type="GO" id="GO:0005789">
    <property type="term" value="C:endoplasmic reticulum membrane"/>
    <property type="evidence" value="ECO:0007669"/>
    <property type="project" value="TreeGrafter"/>
</dbReference>
<sequence>MDTSSYIRVHLNIYGTWNSRKFFKDEGSAEYFLGALDSIFMVCYAIGLYINGAVGDRLDTRKVLSFGMIGSSITVILFGCVSEWTHFYNKPYYIAWWVLNGFLQSTGWPACVAVMGYWVGKSSRGLVLGLWSACASVGNIIGALLCSSVLNYGYSYAFLLPSTVLLGGGIVILFGLVVYPSDVGLEDPDSHEESNGQNPIDTDRERLLDNNEDIQVLPDQNKAISVGRALLLPGVIPYSLAYGCLKLVNYSFFFWLPLYLGSKFGWGNTESDKLSIWYDVGGIILGTVAGFISDFSGRRAPVMTVLLVLAMPMLYFYKISPNDKKINAVLMTLLGGFIGGPSNLISAAISADLGRQTVVQGNERALSTVTGIVDGTGSVGAAIGQFLLPVIHQKLGWGAVFYFFMIMTGSTLLCILPIIYNDFKEHGFRCCSKRTQNVGYQRIIMDIDEQTLATPGKEQLSTVDQSAGDMPSLAPIHHPQKVPGEEEEEEEFIDETLAERLWGLTEMFPERVRTFADVSTKITWATSKFFYSKATYLSWFIASSACIMALPVMIESERAQMEEQHLQQQRQILLGPSAVSSQSKMPQFAQ</sequence>
<feature type="transmembrane region" description="Helical" evidence="13">
    <location>
        <begin position="276"/>
        <end position="293"/>
    </location>
</feature>
<dbReference type="PANTHER" id="PTHR43184">
    <property type="entry name" value="MAJOR FACILITATOR SUPERFAMILY TRANSPORTER 16, ISOFORM B"/>
    <property type="match status" value="1"/>
</dbReference>
<evidence type="ECO:0000256" key="2">
    <source>
        <dbReference type="ARBA" id="ARBA00004572"/>
    </source>
</evidence>
<evidence type="ECO:0000256" key="5">
    <source>
        <dbReference type="ARBA" id="ARBA00022692"/>
    </source>
</evidence>
<feature type="transmembrane region" description="Helical" evidence="13">
    <location>
        <begin position="300"/>
        <end position="317"/>
    </location>
</feature>
<dbReference type="PROSITE" id="PS50850">
    <property type="entry name" value="MFS"/>
    <property type="match status" value="1"/>
</dbReference>
<comment type="subcellular location">
    <subcellularLocation>
        <location evidence="1">Membrane</location>
        <topology evidence="1">Multi-pass membrane protein</topology>
    </subcellularLocation>
    <subcellularLocation>
        <location evidence="2">Mitochondrion outer membrane</location>
        <topology evidence="2">Single-pass membrane protein</topology>
    </subcellularLocation>
</comment>
<dbReference type="OrthoDB" id="3639251at2759"/>
<keyword evidence="6" id="KW-1000">Mitochondrion outer membrane</keyword>
<proteinExistence type="inferred from homology"/>
<name>A0A7I8VWH9_9ANNE</name>
<feature type="transmembrane region" description="Helical" evidence="13">
    <location>
        <begin position="126"/>
        <end position="150"/>
    </location>
</feature>
<dbReference type="InterPro" id="IPR005683">
    <property type="entry name" value="Tom22"/>
</dbReference>
<evidence type="ECO:0000256" key="9">
    <source>
        <dbReference type="ARBA" id="ARBA00023010"/>
    </source>
</evidence>
<keyword evidence="5 13" id="KW-0812">Transmembrane</keyword>
<keyword evidence="12" id="KW-0675">Receptor</keyword>
<feature type="transmembrane region" description="Helical" evidence="13">
    <location>
        <begin position="156"/>
        <end position="179"/>
    </location>
</feature>
<keyword evidence="11 13" id="KW-0472">Membrane</keyword>
<evidence type="ECO:0000313" key="16">
    <source>
        <dbReference type="Proteomes" id="UP000549394"/>
    </source>
</evidence>
<dbReference type="SUPFAM" id="SSF103473">
    <property type="entry name" value="MFS general substrate transporter"/>
    <property type="match status" value="1"/>
</dbReference>
<evidence type="ECO:0000256" key="12">
    <source>
        <dbReference type="ARBA" id="ARBA00023170"/>
    </source>
</evidence>
<feature type="transmembrane region" description="Helical" evidence="13">
    <location>
        <begin position="329"/>
        <end position="353"/>
    </location>
</feature>
<dbReference type="CDD" id="cd22884">
    <property type="entry name" value="TOM22"/>
    <property type="match status" value="1"/>
</dbReference>
<dbReference type="InterPro" id="IPR020846">
    <property type="entry name" value="MFS_dom"/>
</dbReference>
<evidence type="ECO:0000313" key="15">
    <source>
        <dbReference type="EMBL" id="CAD5118943.1"/>
    </source>
</evidence>
<evidence type="ECO:0000256" key="10">
    <source>
        <dbReference type="ARBA" id="ARBA00023128"/>
    </source>
</evidence>
<evidence type="ECO:0000256" key="1">
    <source>
        <dbReference type="ARBA" id="ARBA00004141"/>
    </source>
</evidence>
<accession>A0A7I8VWH9</accession>
<keyword evidence="16" id="KW-1185">Reference proteome</keyword>
<evidence type="ECO:0000256" key="8">
    <source>
        <dbReference type="ARBA" id="ARBA00022989"/>
    </source>
</evidence>
<comment type="similarity">
    <text evidence="3">Belongs to the Tom22 family.</text>
</comment>
<evidence type="ECO:0000256" key="11">
    <source>
        <dbReference type="ARBA" id="ARBA00023136"/>
    </source>
</evidence>
<dbReference type="Gene3D" id="1.20.1250.20">
    <property type="entry name" value="MFS general substrate transporter like domains"/>
    <property type="match status" value="2"/>
</dbReference>
<evidence type="ECO:0000256" key="6">
    <source>
        <dbReference type="ARBA" id="ARBA00022787"/>
    </source>
</evidence>
<dbReference type="InterPro" id="IPR036259">
    <property type="entry name" value="MFS_trans_sf"/>
</dbReference>
<dbReference type="EMBL" id="CAJFCJ010000009">
    <property type="protein sequence ID" value="CAD5118943.1"/>
    <property type="molecule type" value="Genomic_DNA"/>
</dbReference>